<evidence type="ECO:0008006" key="5">
    <source>
        <dbReference type="Google" id="ProtNLM"/>
    </source>
</evidence>
<feature type="region of interest" description="Disordered" evidence="1">
    <location>
        <begin position="168"/>
        <end position="195"/>
    </location>
</feature>
<protein>
    <recommendedName>
        <fullName evidence="5">Cadherin domain-containing protein</fullName>
    </recommendedName>
</protein>
<evidence type="ECO:0000313" key="4">
    <source>
        <dbReference type="Proteomes" id="UP001519460"/>
    </source>
</evidence>
<dbReference type="EMBL" id="JACVVK020000178">
    <property type="protein sequence ID" value="KAK7486492.1"/>
    <property type="molecule type" value="Genomic_DNA"/>
</dbReference>
<feature type="compositionally biased region" description="Low complexity" evidence="1">
    <location>
        <begin position="462"/>
        <end position="485"/>
    </location>
</feature>
<organism evidence="3 4">
    <name type="scientific">Batillaria attramentaria</name>
    <dbReference type="NCBI Taxonomy" id="370345"/>
    <lineage>
        <taxon>Eukaryota</taxon>
        <taxon>Metazoa</taxon>
        <taxon>Spiralia</taxon>
        <taxon>Lophotrochozoa</taxon>
        <taxon>Mollusca</taxon>
        <taxon>Gastropoda</taxon>
        <taxon>Caenogastropoda</taxon>
        <taxon>Sorbeoconcha</taxon>
        <taxon>Cerithioidea</taxon>
        <taxon>Batillariidae</taxon>
        <taxon>Batillaria</taxon>
    </lineage>
</organism>
<feature type="compositionally biased region" description="Basic and acidic residues" evidence="1">
    <location>
        <begin position="116"/>
        <end position="131"/>
    </location>
</feature>
<feature type="region of interest" description="Disordered" evidence="1">
    <location>
        <begin position="524"/>
        <end position="607"/>
    </location>
</feature>
<feature type="compositionally biased region" description="Low complexity" evidence="1">
    <location>
        <begin position="725"/>
        <end position="735"/>
    </location>
</feature>
<feature type="compositionally biased region" description="Polar residues" evidence="1">
    <location>
        <begin position="578"/>
        <end position="604"/>
    </location>
</feature>
<feature type="non-terminal residue" evidence="3">
    <location>
        <position position="1"/>
    </location>
</feature>
<keyword evidence="2" id="KW-1133">Transmembrane helix</keyword>
<feature type="compositionally biased region" description="Polar residues" evidence="1">
    <location>
        <begin position="132"/>
        <end position="145"/>
    </location>
</feature>
<dbReference type="AlphaFoldDB" id="A0ABD0KHG4"/>
<keyword evidence="2" id="KW-0812">Transmembrane</keyword>
<feature type="region of interest" description="Disordered" evidence="1">
    <location>
        <begin position="116"/>
        <end position="148"/>
    </location>
</feature>
<accession>A0ABD0KHG4</accession>
<keyword evidence="4" id="KW-1185">Reference proteome</keyword>
<proteinExistence type="predicted"/>
<reference evidence="3 4" key="1">
    <citation type="journal article" date="2023" name="Sci. Data">
        <title>Genome assembly of the Korean intertidal mud-creeper Batillaria attramentaria.</title>
        <authorList>
            <person name="Patra A.K."/>
            <person name="Ho P.T."/>
            <person name="Jun S."/>
            <person name="Lee S.J."/>
            <person name="Kim Y."/>
            <person name="Won Y.J."/>
        </authorList>
    </citation>
    <scope>NUCLEOTIDE SEQUENCE [LARGE SCALE GENOMIC DNA]</scope>
    <source>
        <strain evidence="3">Wonlab-2016</strain>
    </source>
</reference>
<feature type="compositionally biased region" description="Basic and acidic residues" evidence="1">
    <location>
        <begin position="826"/>
        <end position="838"/>
    </location>
</feature>
<gene>
    <name evidence="3" type="ORF">BaRGS_00022293</name>
</gene>
<dbReference type="Proteomes" id="UP001519460">
    <property type="component" value="Unassembled WGS sequence"/>
</dbReference>
<name>A0ABD0KHG4_9CAEN</name>
<feature type="compositionally biased region" description="Polar residues" evidence="1">
    <location>
        <begin position="557"/>
        <end position="568"/>
    </location>
</feature>
<evidence type="ECO:0000256" key="2">
    <source>
        <dbReference type="SAM" id="Phobius"/>
    </source>
</evidence>
<evidence type="ECO:0000256" key="1">
    <source>
        <dbReference type="SAM" id="MobiDB-lite"/>
    </source>
</evidence>
<comment type="caution">
    <text evidence="3">The sequence shown here is derived from an EMBL/GenBank/DDBJ whole genome shotgun (WGS) entry which is preliminary data.</text>
</comment>
<feature type="region of interest" description="Disordered" evidence="1">
    <location>
        <begin position="871"/>
        <end position="928"/>
    </location>
</feature>
<evidence type="ECO:0000313" key="3">
    <source>
        <dbReference type="EMBL" id="KAK7486492.1"/>
    </source>
</evidence>
<feature type="compositionally biased region" description="Polar residues" evidence="1">
    <location>
        <begin position="839"/>
        <end position="850"/>
    </location>
</feature>
<feature type="region of interest" description="Disordered" evidence="1">
    <location>
        <begin position="825"/>
        <end position="851"/>
    </location>
</feature>
<feature type="region of interest" description="Disordered" evidence="1">
    <location>
        <begin position="773"/>
        <end position="803"/>
    </location>
</feature>
<feature type="transmembrane region" description="Helical" evidence="2">
    <location>
        <begin position="80"/>
        <end position="105"/>
    </location>
</feature>
<feature type="region of interest" description="Disordered" evidence="1">
    <location>
        <begin position="710"/>
        <end position="735"/>
    </location>
</feature>
<feature type="region of interest" description="Disordered" evidence="1">
    <location>
        <begin position="401"/>
        <end position="486"/>
    </location>
</feature>
<feature type="compositionally biased region" description="Polar residues" evidence="1">
    <location>
        <begin position="710"/>
        <end position="723"/>
    </location>
</feature>
<sequence>VLTAGHPVKFEIDSNGQADLFRVDPEGRLLVNADPSSLTEDVYHVHVAVTNLERNTSTRHYGIEIVFYNEMLPHLRSLNIVVASTAGAFCLVLCFLLCAIILNCYMKRERHNMLEEAKQARRKSSADDNKKTNPFATKQTETARTTSKRPLLNLFRDTAKRLSGNKKRVAGLARETTPPEVTSGVGGDREASPPRKMRKIRVESLVNFFRRRGGSDKEPLIRRVSESELHEYQEVGPMKPDGASWSAGCIGRVFTKRNSKGLDVARNGDAVGGSDRAGRAAAEDDPHLYEEMVFRPECITREHGSTEATEQEIRARGHPEQVCVVVSNTSSAERTSQVLLEGTREEEIPEAILTEISPGIVKSAETSVSNVITAGSHETISSSGTEQNDTDNSFLVDDSAEDNVAGSSSAEKTAAIASESSEKTAVGSSSGQRTVTRDIVTRSTSAEPTAVVSAENTSEMVTASASADKTSKMSTTSTSGEKTSTMVTVTSARAEKTGIMGTTSAGADNTNEMSTPSTSVLRTAEAEGATGSSIAEDEPEIPLTSPSNEKTGKALDNATTESTGSDNKTTTDTRLSDDLVTNASSQIVPNASNDNEMVTSTTKPSKIVTGAHSTSKIVTSKCFPGDMTTRAKSFSEGVRREIQAEMTTEKFASTTDAEKASKTATSSKLGKICELVKKASGTNITVTSASNASELITSTSNANETVTSASNANETVTSASNADETVPSTSKPVTSTGNTYKLVTSTITPSTAVTGTSSTGKLAMSTRCTSDMATRAKSASEGVRKELQAETTGESNTEKTSKMNAGCDAAKALRVDTYTIASNAHAKSDATPVEKADSNTESFQSDSASGDSDVYVPVTLFIYPPRIIQESDSETCSSHTDFQGMDDASTTEAVATAKHRAEQGAATTSTKEPQDEPENEQQPQQHDI</sequence>
<keyword evidence="2" id="KW-0472">Membrane</keyword>